<evidence type="ECO:0000256" key="3">
    <source>
        <dbReference type="ARBA" id="ARBA00022490"/>
    </source>
</evidence>
<dbReference type="InterPro" id="IPR007358">
    <property type="entry name" value="Nucleoid_associated_NdpA"/>
</dbReference>
<dbReference type="eggNOG" id="COG3081">
    <property type="taxonomic scope" value="Bacteria"/>
</dbReference>
<accession>A0A085G120</accession>
<organism evidence="4 5">
    <name type="scientific">Ewingella americana (strain ATCC 33852 / DSM 4580 / CCUG 14506 / JCM 5911 / LMG 7869 / NCTC 12157 / CDC 1468-78)</name>
    <dbReference type="NCBI Taxonomy" id="910964"/>
    <lineage>
        <taxon>Bacteria</taxon>
        <taxon>Pseudomonadati</taxon>
        <taxon>Pseudomonadota</taxon>
        <taxon>Gammaproteobacteria</taxon>
        <taxon>Enterobacterales</taxon>
        <taxon>Yersiniaceae</taxon>
        <taxon>Ewingella</taxon>
    </lineage>
</organism>
<dbReference type="STRING" id="910964.GEAM_4266"/>
<dbReference type="GeneID" id="78382344"/>
<dbReference type="GO" id="GO:0003727">
    <property type="term" value="F:single-stranded RNA binding"/>
    <property type="evidence" value="ECO:0007669"/>
    <property type="project" value="TreeGrafter"/>
</dbReference>
<comment type="caution">
    <text evidence="4">The sequence shown here is derived from an EMBL/GenBank/DDBJ whole genome shotgun (WGS) entry which is preliminary data.</text>
</comment>
<keyword evidence="5" id="KW-1185">Reference proteome</keyword>
<dbReference type="AlphaFoldDB" id="A0A085G120"/>
<dbReference type="Pfam" id="PF04245">
    <property type="entry name" value="NA37"/>
    <property type="match status" value="1"/>
</dbReference>
<evidence type="ECO:0000256" key="2">
    <source>
        <dbReference type="ARBA" id="ARBA00009035"/>
    </source>
</evidence>
<protein>
    <submittedName>
        <fullName evidence="4">Nucleoid-associated protein</fullName>
    </submittedName>
</protein>
<sequence length="383" mass="43425">MSKLSIKHVIVHELIKEAQKDFDHSNRYNLRDTELDKSNAIVQKLVDGVVDLYGSRGNLAHHGVFKSDPTLCGPVPDLFNTYRSVTPSNTVDFINISKQIMMQMYKEAKNQTWSSGGYVVFTDYESQGLRYLLVTMIKKKNGVTISENLNPEEMIHLELNYINQAARINFQKYHEYSVADDIKKTEISYLSFISKTNGQSASAYFIAALGCDKGIASAGATRKLPTEIKKFFKKHPELAPHAEEFKNKIIKYLEKQYESKISASLSDVEAKAFEQLSFLNDDEKRDNLLGKMMQHLNSEGVGIPSDFVVNKGSLDKLRKVIYKNPSYSFNFDKELLGDNADAKIYYNDATGNLIFNNLPEEAKTKIRSALKEKKPVKGEKKSE</sequence>
<comment type="similarity">
    <text evidence="2">Belongs to the YejK family.</text>
</comment>
<dbReference type="EMBL" id="JMPJ01000075">
    <property type="protein sequence ID" value="KFC77415.1"/>
    <property type="molecule type" value="Genomic_DNA"/>
</dbReference>
<comment type="subcellular location">
    <subcellularLocation>
        <location evidence="1">Cytoplasm</location>
        <location evidence="1">Nucleoid</location>
    </subcellularLocation>
</comment>
<dbReference type="GO" id="GO:0003690">
    <property type="term" value="F:double-stranded DNA binding"/>
    <property type="evidence" value="ECO:0007669"/>
    <property type="project" value="TreeGrafter"/>
</dbReference>
<dbReference type="GO" id="GO:0043590">
    <property type="term" value="C:bacterial nucleoid"/>
    <property type="evidence" value="ECO:0007669"/>
    <property type="project" value="TreeGrafter"/>
</dbReference>
<dbReference type="RefSeq" id="WP_034795812.1">
    <property type="nucleotide sequence ID" value="NZ_JMPJ01000075.1"/>
</dbReference>
<dbReference type="OrthoDB" id="9131762at2"/>
<dbReference type="Proteomes" id="UP000028640">
    <property type="component" value="Unassembled WGS sequence"/>
</dbReference>
<dbReference type="PANTHER" id="PTHR38772">
    <property type="match status" value="1"/>
</dbReference>
<dbReference type="PANTHER" id="PTHR38772:SF1">
    <property type="entry name" value="NUCLEOID-ASSOCIATED PROTEIN YEJK"/>
    <property type="match status" value="1"/>
</dbReference>
<evidence type="ECO:0000256" key="1">
    <source>
        <dbReference type="ARBA" id="ARBA00004453"/>
    </source>
</evidence>
<evidence type="ECO:0000313" key="5">
    <source>
        <dbReference type="Proteomes" id="UP000028640"/>
    </source>
</evidence>
<name>A0A085G120_EWIA3</name>
<gene>
    <name evidence="4" type="ORF">GEAM_4266</name>
</gene>
<proteinExistence type="inferred from homology"/>
<evidence type="ECO:0000313" key="4">
    <source>
        <dbReference type="EMBL" id="KFC77415.1"/>
    </source>
</evidence>
<reference evidence="4 5" key="1">
    <citation type="submission" date="2014-05" db="EMBL/GenBank/DDBJ databases">
        <title>ATOL: Assembling a taxonomically balanced genome-scale reconstruction of the evolutionary history of the Enterobacteriaceae.</title>
        <authorList>
            <person name="Plunkett G.III."/>
            <person name="Neeno-Eckwall E.C."/>
            <person name="Glasner J.D."/>
            <person name="Perna N.T."/>
        </authorList>
    </citation>
    <scope>NUCLEOTIDE SEQUENCE [LARGE SCALE GENOMIC DNA]</scope>
    <source>
        <strain evidence="4 5">ATCC 33852</strain>
    </source>
</reference>
<keyword evidence="3" id="KW-0963">Cytoplasm</keyword>